<dbReference type="RefSeq" id="WP_007777610.1">
    <property type="nucleotide sequence ID" value="NZ_BJOD01000018.1"/>
</dbReference>
<keyword evidence="1" id="KW-0732">Signal</keyword>
<dbReference type="GeneID" id="82812312"/>
<evidence type="ECO:0000313" key="3">
    <source>
        <dbReference type="EMBL" id="GED25985.1"/>
    </source>
</evidence>
<dbReference type="InterPro" id="IPR001119">
    <property type="entry name" value="SLH_dom"/>
</dbReference>
<organism evidence="4 5">
    <name type="scientific">Brevibacillus agri</name>
    <dbReference type="NCBI Taxonomy" id="51101"/>
    <lineage>
        <taxon>Bacteria</taxon>
        <taxon>Bacillati</taxon>
        <taxon>Bacillota</taxon>
        <taxon>Bacilli</taxon>
        <taxon>Bacillales</taxon>
        <taxon>Paenibacillaceae</taxon>
        <taxon>Brevibacillus</taxon>
    </lineage>
</organism>
<dbReference type="Proteomes" id="UP000317180">
    <property type="component" value="Unassembled WGS sequence"/>
</dbReference>
<accession>A0A3M8B1S8</accession>
<feature type="domain" description="SLH" evidence="2">
    <location>
        <begin position="27"/>
        <end position="91"/>
    </location>
</feature>
<evidence type="ECO:0000256" key="1">
    <source>
        <dbReference type="SAM" id="SignalP"/>
    </source>
</evidence>
<keyword evidence="6" id="KW-1185">Reference proteome</keyword>
<sequence>MQKLIRTLSSGLLVAALLTPGVASAAGGFLPYKDIGTHWAKASIIRGVQAGLFAAGADAPMFYPNREMTRAEFVALMDRLYNGGQYQLYPLTFLSEHAEWSKGEGFDEPYLPYKDVDRLTWMYNPTLRVSVILDRLYGPNAIQEVFPGEAMNPNQPITREEAAKLMQMFTMSPDSAKAWEEVKAWGWLEGERSDKLKRGEAAAAADRMITYLVQDTILPLLDYDGQKFPMVPEIEELFPYFATYTIWSTTEEKAYVEAVDAIRNHEDTDQTFQVLRKLLGTSFDNRIGLHFYLSWDPETEISANLDEAMSAIDAYFADKVIAPDTLRLLSANVYDLALQLGANDPQQFAKVLDRLSTYEAKVKPDSKEWEALAIYLGALEIRSGQTEKALSRYKQFAAANPEALLNACYYLHQDGRLEEAAALLATVKPNAADTRMVQLGKLLQQELASLQEQTAIVSDLGYSLRRLDSTESYQVKGEAVLSGFTFKYTQEIDQRSQISKLNGFYQSPQKLVSDKLSTYTDGRKHIQYSYDSESQKWEQHKTDKLDFLHEWVSALPVAERAKTLHARYFKQSFGEIDVITEWIPGAALEEKSASLMLERGKVKHVPLFMNKYYIDRASDRVVKHTWRYEEIYSSDEYVAYSGTDRYDYAANVKLSIPDEVRKGVTP</sequence>
<reference evidence="3 6" key="2">
    <citation type="submission" date="2019-06" db="EMBL/GenBank/DDBJ databases">
        <title>Whole genome shotgun sequence of Brevibacillus agri NBRC 15538.</title>
        <authorList>
            <person name="Hosoyama A."/>
            <person name="Uohara A."/>
            <person name="Ohji S."/>
            <person name="Ichikawa N."/>
        </authorList>
    </citation>
    <scope>NUCLEOTIDE SEQUENCE [LARGE SCALE GENOMIC DNA]</scope>
    <source>
        <strain evidence="3 6">NBRC 15538</strain>
    </source>
</reference>
<comment type="caution">
    <text evidence="4">The sequence shown here is derived from an EMBL/GenBank/DDBJ whole genome shotgun (WGS) entry which is preliminary data.</text>
</comment>
<dbReference type="AlphaFoldDB" id="A0A3M8B1S8"/>
<dbReference type="Pfam" id="PF00395">
    <property type="entry name" value="SLH"/>
    <property type="match status" value="1"/>
</dbReference>
<evidence type="ECO:0000313" key="4">
    <source>
        <dbReference type="EMBL" id="RNB57260.1"/>
    </source>
</evidence>
<name>A0A3M8B1S8_9BACL</name>
<protein>
    <submittedName>
        <fullName evidence="4">S-layer homology domain-containing protein</fullName>
    </submittedName>
</protein>
<dbReference type="EMBL" id="RHHN01000025">
    <property type="protein sequence ID" value="RNB57260.1"/>
    <property type="molecule type" value="Genomic_DNA"/>
</dbReference>
<evidence type="ECO:0000313" key="6">
    <source>
        <dbReference type="Proteomes" id="UP000317180"/>
    </source>
</evidence>
<proteinExistence type="predicted"/>
<dbReference type="EMBL" id="BJOD01000018">
    <property type="protein sequence ID" value="GED25985.1"/>
    <property type="molecule type" value="Genomic_DNA"/>
</dbReference>
<reference evidence="4 5" key="1">
    <citation type="submission" date="2018-10" db="EMBL/GenBank/DDBJ databases">
        <title>Phylogenomics of Brevibacillus.</title>
        <authorList>
            <person name="Dunlap C."/>
        </authorList>
    </citation>
    <scope>NUCLEOTIDE SEQUENCE [LARGE SCALE GENOMIC DNA]</scope>
    <source>
        <strain evidence="4 5">NRRL NRS 1219</strain>
    </source>
</reference>
<feature type="chain" id="PRO_5017986617" evidence="1">
    <location>
        <begin position="26"/>
        <end position="666"/>
    </location>
</feature>
<evidence type="ECO:0000313" key="5">
    <source>
        <dbReference type="Proteomes" id="UP000276178"/>
    </source>
</evidence>
<dbReference type="OrthoDB" id="2473893at2"/>
<gene>
    <name evidence="3" type="ORF">BAG01nite_20870</name>
    <name evidence="4" type="ORF">EB820_08225</name>
</gene>
<evidence type="ECO:0000259" key="2">
    <source>
        <dbReference type="PROSITE" id="PS51272"/>
    </source>
</evidence>
<dbReference type="PROSITE" id="PS51272">
    <property type="entry name" value="SLH"/>
    <property type="match status" value="1"/>
</dbReference>
<dbReference type="Proteomes" id="UP000276178">
    <property type="component" value="Unassembled WGS sequence"/>
</dbReference>
<feature type="signal peptide" evidence="1">
    <location>
        <begin position="1"/>
        <end position="25"/>
    </location>
</feature>